<name>A0A562VMK0_9BACT</name>
<dbReference type="PANTHER" id="PTHR43409:SF16">
    <property type="entry name" value="SLR0320 PROTEIN"/>
    <property type="match status" value="1"/>
</dbReference>
<dbReference type="GO" id="GO:0031419">
    <property type="term" value="F:cobalamin binding"/>
    <property type="evidence" value="ECO:0007669"/>
    <property type="project" value="InterPro"/>
</dbReference>
<dbReference type="InterPro" id="IPR034466">
    <property type="entry name" value="Methyltransferase_Class_B"/>
</dbReference>
<dbReference type="GO" id="GO:0005829">
    <property type="term" value="C:cytosol"/>
    <property type="evidence" value="ECO:0007669"/>
    <property type="project" value="TreeGrafter"/>
</dbReference>
<evidence type="ECO:0000313" key="9">
    <source>
        <dbReference type="Proteomes" id="UP000319449"/>
    </source>
</evidence>
<gene>
    <name evidence="8" type="ORF">JN12_02219</name>
</gene>
<dbReference type="InterPro" id="IPR051198">
    <property type="entry name" value="BchE-like"/>
</dbReference>
<keyword evidence="3" id="KW-0479">Metal-binding</keyword>
<dbReference type="SFLD" id="SFLDG01082">
    <property type="entry name" value="B12-binding_domain_containing"/>
    <property type="match status" value="1"/>
</dbReference>
<evidence type="ECO:0000256" key="2">
    <source>
        <dbReference type="ARBA" id="ARBA00022691"/>
    </source>
</evidence>
<evidence type="ECO:0000256" key="1">
    <source>
        <dbReference type="ARBA" id="ARBA00001966"/>
    </source>
</evidence>
<dbReference type="NCBIfam" id="TIGR04072">
    <property type="entry name" value="rSAM_ladder_B12"/>
    <property type="match status" value="1"/>
</dbReference>
<dbReference type="PANTHER" id="PTHR43409">
    <property type="entry name" value="ANAEROBIC MAGNESIUM-PROTOPORPHYRIN IX MONOMETHYL ESTER CYCLASE-RELATED"/>
    <property type="match status" value="1"/>
</dbReference>
<protein>
    <submittedName>
        <fullName evidence="8">Radical SAM superfamily enzyme YgiQ (UPF0313 family)</fullName>
    </submittedName>
</protein>
<evidence type="ECO:0000259" key="6">
    <source>
        <dbReference type="PROSITE" id="PS51332"/>
    </source>
</evidence>
<dbReference type="InterPro" id="IPR007197">
    <property type="entry name" value="rSAM"/>
</dbReference>
<evidence type="ECO:0000256" key="5">
    <source>
        <dbReference type="ARBA" id="ARBA00023014"/>
    </source>
</evidence>
<dbReference type="Pfam" id="PF04055">
    <property type="entry name" value="Radical_SAM"/>
    <property type="match status" value="1"/>
</dbReference>
<dbReference type="SFLD" id="SFLDS00029">
    <property type="entry name" value="Radical_SAM"/>
    <property type="match status" value="1"/>
</dbReference>
<dbReference type="GO" id="GO:0003824">
    <property type="term" value="F:catalytic activity"/>
    <property type="evidence" value="ECO:0007669"/>
    <property type="project" value="InterPro"/>
</dbReference>
<keyword evidence="5" id="KW-0411">Iron-sulfur</keyword>
<dbReference type="EMBL" id="VLLN01000012">
    <property type="protein sequence ID" value="TWJ19001.1"/>
    <property type="molecule type" value="Genomic_DNA"/>
</dbReference>
<dbReference type="SUPFAM" id="SSF102114">
    <property type="entry name" value="Radical SAM enzymes"/>
    <property type="match status" value="1"/>
</dbReference>
<dbReference type="Pfam" id="PF02310">
    <property type="entry name" value="B12-binding"/>
    <property type="match status" value="1"/>
</dbReference>
<evidence type="ECO:0000259" key="7">
    <source>
        <dbReference type="PROSITE" id="PS51918"/>
    </source>
</evidence>
<comment type="caution">
    <text evidence="8">The sequence shown here is derived from an EMBL/GenBank/DDBJ whole genome shotgun (WGS) entry which is preliminary data.</text>
</comment>
<dbReference type="InterPro" id="IPR006158">
    <property type="entry name" value="Cobalamin-bd"/>
</dbReference>
<evidence type="ECO:0000256" key="4">
    <source>
        <dbReference type="ARBA" id="ARBA00023004"/>
    </source>
</evidence>
<evidence type="ECO:0000313" key="8">
    <source>
        <dbReference type="EMBL" id="TWJ19001.1"/>
    </source>
</evidence>
<dbReference type="InterPro" id="IPR058240">
    <property type="entry name" value="rSAM_sf"/>
</dbReference>
<organism evidence="8 9">
    <name type="scientific">Geobacter argillaceus</name>
    <dbReference type="NCBI Taxonomy" id="345631"/>
    <lineage>
        <taxon>Bacteria</taxon>
        <taxon>Pseudomonadati</taxon>
        <taxon>Thermodesulfobacteriota</taxon>
        <taxon>Desulfuromonadia</taxon>
        <taxon>Geobacterales</taxon>
        <taxon>Geobacteraceae</taxon>
        <taxon>Geobacter</taxon>
    </lineage>
</organism>
<reference evidence="8 9" key="1">
    <citation type="submission" date="2019-07" db="EMBL/GenBank/DDBJ databases">
        <title>Genomic Encyclopedia of Archaeal and Bacterial Type Strains, Phase II (KMG-II): from individual species to whole genera.</title>
        <authorList>
            <person name="Goeker M."/>
        </authorList>
    </citation>
    <scope>NUCLEOTIDE SEQUENCE [LARGE SCALE GENOMIC DNA]</scope>
    <source>
        <strain evidence="8 9">ATCC BAA-1139</strain>
    </source>
</reference>
<dbReference type="Gene3D" id="3.80.30.20">
    <property type="entry name" value="tm_1862 like domain"/>
    <property type="match status" value="1"/>
</dbReference>
<dbReference type="Proteomes" id="UP000319449">
    <property type="component" value="Unassembled WGS sequence"/>
</dbReference>
<dbReference type="Gene3D" id="3.40.50.280">
    <property type="entry name" value="Cobalamin-binding domain"/>
    <property type="match status" value="1"/>
</dbReference>
<feature type="domain" description="Radical SAM core" evidence="7">
    <location>
        <begin position="179"/>
        <end position="398"/>
    </location>
</feature>
<dbReference type="PROSITE" id="PS51332">
    <property type="entry name" value="B12_BINDING"/>
    <property type="match status" value="1"/>
</dbReference>
<dbReference type="OrthoDB" id="9762608at2"/>
<dbReference type="InterPro" id="IPR023404">
    <property type="entry name" value="rSAM_horseshoe"/>
</dbReference>
<dbReference type="SFLD" id="SFLDG01123">
    <property type="entry name" value="methyltransferase_(Class_B)"/>
    <property type="match status" value="1"/>
</dbReference>
<dbReference type="CDD" id="cd01335">
    <property type="entry name" value="Radical_SAM"/>
    <property type="match status" value="1"/>
</dbReference>
<comment type="cofactor">
    <cofactor evidence="1">
        <name>[4Fe-4S] cluster</name>
        <dbReference type="ChEBI" id="CHEBI:49883"/>
    </cofactor>
</comment>
<dbReference type="InterPro" id="IPR023969">
    <property type="entry name" value="CHP04072_B12-bd/rSAM"/>
</dbReference>
<dbReference type="GO" id="GO:0046872">
    <property type="term" value="F:metal ion binding"/>
    <property type="evidence" value="ECO:0007669"/>
    <property type="project" value="UniProtKB-KW"/>
</dbReference>
<proteinExistence type="predicted"/>
<accession>A0A562VMK0</accession>
<dbReference type="SMART" id="SM00729">
    <property type="entry name" value="Elp3"/>
    <property type="match status" value="1"/>
</dbReference>
<dbReference type="RefSeq" id="WP_145022656.1">
    <property type="nucleotide sequence ID" value="NZ_VLLN01000012.1"/>
</dbReference>
<feature type="domain" description="B12-binding" evidence="6">
    <location>
        <begin position="1"/>
        <end position="144"/>
    </location>
</feature>
<evidence type="ECO:0000256" key="3">
    <source>
        <dbReference type="ARBA" id="ARBA00022723"/>
    </source>
</evidence>
<dbReference type="PROSITE" id="PS51918">
    <property type="entry name" value="RADICAL_SAM"/>
    <property type="match status" value="1"/>
</dbReference>
<dbReference type="GO" id="GO:0051539">
    <property type="term" value="F:4 iron, 4 sulfur cluster binding"/>
    <property type="evidence" value="ECO:0007669"/>
    <property type="project" value="UniProtKB-KW"/>
</dbReference>
<dbReference type="InterPro" id="IPR006638">
    <property type="entry name" value="Elp3/MiaA/NifB-like_rSAM"/>
</dbReference>
<keyword evidence="9" id="KW-1185">Reference proteome</keyword>
<dbReference type="AlphaFoldDB" id="A0A562VMK0"/>
<keyword evidence="2" id="KW-0949">S-adenosyl-L-methionine</keyword>
<keyword evidence="4" id="KW-0408">Iron</keyword>
<sequence>MKILLISANRERSPYPVFPLGLAYLATPLAAAGHTLSVLDLCFQAEPLSAVTAALDEFCPETVIISLRNIDNVTFPGCRSYLAGVRDLVAVCSGRATVVIGGSGFSLMPREILGYTGADFGVIGEGEVVLPRLMEAISGGDPGSLPGIVLPGAETFLPPAPLTTIGTPDRTLFAVDRYHREGGMANLQTKRGCPFACIYCTYPLLEGARVRLRPVAEIVAEIRTLVDGNGVDYLYFVDDIFNYPVEFALELCRAMRAARLPVNWSAFINPDFLPPHLLEAMLAAGCDALEFGTDSGSPTMLRSLGKSFSVETVREASCLCSEFGVDFAHYILFGGPGESEETIAESFSLMDELAPTAVITMTGIRIFPGTAIQGQALAEGVITPETNLLEPVFYLAPAIRDSLCATVTRLALERKNWVVPGLEINISDAMLEMIRHFTVRGPLWKLVKRLGRSHMNPLEPPPPAS</sequence>